<feature type="transmembrane region" description="Helical" evidence="13">
    <location>
        <begin position="27"/>
        <end position="52"/>
    </location>
</feature>
<feature type="transmembrane region" description="Helical" evidence="13">
    <location>
        <begin position="199"/>
        <end position="228"/>
    </location>
</feature>
<dbReference type="PRINTS" id="PR00237">
    <property type="entry name" value="GPCRRHODOPSN"/>
</dbReference>
<dbReference type="GO" id="GO:0005886">
    <property type="term" value="C:plasma membrane"/>
    <property type="evidence" value="ECO:0007669"/>
    <property type="project" value="UniProtKB-SubCell"/>
</dbReference>
<evidence type="ECO:0000259" key="14">
    <source>
        <dbReference type="PROSITE" id="PS50262"/>
    </source>
</evidence>
<evidence type="ECO:0000256" key="12">
    <source>
        <dbReference type="RuleBase" id="RU000688"/>
    </source>
</evidence>
<keyword evidence="5 12" id="KW-0812">Transmembrane</keyword>
<keyword evidence="11 12" id="KW-0807">Transducer</keyword>
<keyword evidence="6 13" id="KW-0552">Olfaction</keyword>
<dbReference type="FunFam" id="1.20.1070.10:FF:000001">
    <property type="entry name" value="Olfactory receptor"/>
    <property type="match status" value="1"/>
</dbReference>
<organism evidence="15 16">
    <name type="scientific">Neomonachus schauinslandi</name>
    <name type="common">Hawaiian monk seal</name>
    <name type="synonym">Monachus schauinslandi</name>
    <dbReference type="NCBI Taxonomy" id="29088"/>
    <lineage>
        <taxon>Eukaryota</taxon>
        <taxon>Metazoa</taxon>
        <taxon>Chordata</taxon>
        <taxon>Craniata</taxon>
        <taxon>Vertebrata</taxon>
        <taxon>Euteleostomi</taxon>
        <taxon>Mammalia</taxon>
        <taxon>Eutheria</taxon>
        <taxon>Laurasiatheria</taxon>
        <taxon>Carnivora</taxon>
        <taxon>Caniformia</taxon>
        <taxon>Pinnipedia</taxon>
        <taxon>Phocidae</taxon>
        <taxon>Monachinae</taxon>
        <taxon>Monachini</taxon>
        <taxon>Neomonachus</taxon>
    </lineage>
</organism>
<dbReference type="SUPFAM" id="SSF81321">
    <property type="entry name" value="Family A G protein-coupled receptor-like"/>
    <property type="match status" value="1"/>
</dbReference>
<feature type="transmembrane region" description="Helical" evidence="13">
    <location>
        <begin position="142"/>
        <end position="168"/>
    </location>
</feature>
<dbReference type="STRING" id="29088.A0A2Y9GNA6"/>
<keyword evidence="10 12" id="KW-0675">Receptor</keyword>
<dbReference type="InterPro" id="IPR000276">
    <property type="entry name" value="GPCR_Rhodpsn"/>
</dbReference>
<evidence type="ECO:0000313" key="16">
    <source>
        <dbReference type="RefSeq" id="XP_021538819.1"/>
    </source>
</evidence>
<keyword evidence="15" id="KW-1185">Reference proteome</keyword>
<evidence type="ECO:0000256" key="13">
    <source>
        <dbReference type="RuleBase" id="RU363047"/>
    </source>
</evidence>
<keyword evidence="9 13" id="KW-0472">Membrane</keyword>
<keyword evidence="7 13" id="KW-1133">Transmembrane helix</keyword>
<evidence type="ECO:0000256" key="8">
    <source>
        <dbReference type="ARBA" id="ARBA00023040"/>
    </source>
</evidence>
<dbReference type="InterPro" id="IPR017452">
    <property type="entry name" value="GPCR_Rhodpsn_7TM"/>
</dbReference>
<evidence type="ECO:0000256" key="3">
    <source>
        <dbReference type="ARBA" id="ARBA00022475"/>
    </source>
</evidence>
<protein>
    <recommendedName>
        <fullName evidence="13">Olfactory receptor</fullName>
    </recommendedName>
</protein>
<comment type="subcellular location">
    <subcellularLocation>
        <location evidence="2 13">Cell membrane</location>
        <topology evidence="2 13">Multi-pass membrane protein</topology>
    </subcellularLocation>
</comment>
<comment type="similarity">
    <text evidence="12">Belongs to the G-protein coupled receptor 1 family.</text>
</comment>
<evidence type="ECO:0000256" key="6">
    <source>
        <dbReference type="ARBA" id="ARBA00022725"/>
    </source>
</evidence>
<dbReference type="PROSITE" id="PS00237">
    <property type="entry name" value="G_PROTEIN_RECEP_F1_1"/>
    <property type="match status" value="1"/>
</dbReference>
<dbReference type="InParanoid" id="A0A2Y9GNA6"/>
<gene>
    <name evidence="16" type="primary">LOC110574448</name>
</gene>
<sequence length="353" mass="39663">MALLQKNHTLSSEFIILGFGDLVELQIFFFGLFLIMYLVTLTGHTTIVLITLIDSCLQTPMYFFLRNLSTIEICYILVIVPNMLANFLCRSQQMPFLGCALQMHLFIALGGVGCFLLAMMAYDRFVAICNPLRYTVIITRALCLQMLTLACISGFALSLTLTMLIFLLPFCQSHEINHFFCDIPAVLFLACSDTRAKEIAVFPVCMLILLIPFLLILLSYAFIIAAILRMHSAEGRSKAFSTCAGHLLVSVLHYGCAIFIYIRPKSCYTPEQDKIVSLIYTNVIPMLYPMIYSLRNKEVKGALRRLLVSYNQMRQQPNVTALTVLLIMLGDDPIFYHKEAPTAIVPLSGSGRS</sequence>
<dbReference type="Gene3D" id="1.20.1070.10">
    <property type="entry name" value="Rhodopsin 7-helix transmembrane proteins"/>
    <property type="match status" value="1"/>
</dbReference>
<feature type="transmembrane region" description="Helical" evidence="13">
    <location>
        <begin position="64"/>
        <end position="84"/>
    </location>
</feature>
<reference evidence="16" key="1">
    <citation type="submission" date="2025-08" db="UniProtKB">
        <authorList>
            <consortium name="RefSeq"/>
        </authorList>
    </citation>
    <scope>IDENTIFICATION</scope>
    <source>
        <tissue evidence="16">Blood</tissue>
    </source>
</reference>
<dbReference type="RefSeq" id="XP_021538819.1">
    <property type="nucleotide sequence ID" value="XM_021683144.1"/>
</dbReference>
<evidence type="ECO:0000313" key="15">
    <source>
        <dbReference type="Proteomes" id="UP000248481"/>
    </source>
</evidence>
<keyword evidence="8 12" id="KW-0297">G-protein coupled receptor</keyword>
<keyword evidence="4 13" id="KW-0716">Sensory transduction</keyword>
<dbReference type="Proteomes" id="UP000248481">
    <property type="component" value="Chromosome X"/>
</dbReference>
<name>A0A2Y9GNA6_NEOSC</name>
<dbReference type="PRINTS" id="PR00245">
    <property type="entry name" value="OLFACTORYR"/>
</dbReference>
<evidence type="ECO:0000256" key="9">
    <source>
        <dbReference type="ARBA" id="ARBA00023136"/>
    </source>
</evidence>
<evidence type="ECO:0000256" key="2">
    <source>
        <dbReference type="ARBA" id="ARBA00004651"/>
    </source>
</evidence>
<dbReference type="PANTHER" id="PTHR26453">
    <property type="entry name" value="OLFACTORY RECEPTOR"/>
    <property type="match status" value="1"/>
</dbReference>
<evidence type="ECO:0000256" key="4">
    <source>
        <dbReference type="ARBA" id="ARBA00022606"/>
    </source>
</evidence>
<dbReference type="GeneID" id="110574448"/>
<evidence type="ECO:0000256" key="11">
    <source>
        <dbReference type="ARBA" id="ARBA00023224"/>
    </source>
</evidence>
<evidence type="ECO:0000256" key="5">
    <source>
        <dbReference type="ARBA" id="ARBA00022692"/>
    </source>
</evidence>
<keyword evidence="3 13" id="KW-1003">Cell membrane</keyword>
<feature type="transmembrane region" description="Helical" evidence="13">
    <location>
        <begin position="240"/>
        <end position="263"/>
    </location>
</feature>
<proteinExistence type="inferred from homology"/>
<dbReference type="CDD" id="cd15225">
    <property type="entry name" value="7tmA_OR10A-like"/>
    <property type="match status" value="1"/>
</dbReference>
<dbReference type="GO" id="GO:0004930">
    <property type="term" value="F:G protein-coupled receptor activity"/>
    <property type="evidence" value="ECO:0007669"/>
    <property type="project" value="UniProtKB-KW"/>
</dbReference>
<feature type="domain" description="G-protein coupled receptors family 1 profile" evidence="14">
    <location>
        <begin position="43"/>
        <end position="292"/>
    </location>
</feature>
<dbReference type="Pfam" id="PF13853">
    <property type="entry name" value="7tm_4"/>
    <property type="match status" value="1"/>
</dbReference>
<feature type="transmembrane region" description="Helical" evidence="13">
    <location>
        <begin position="104"/>
        <end position="122"/>
    </location>
</feature>
<dbReference type="GO" id="GO:0004984">
    <property type="term" value="F:olfactory receptor activity"/>
    <property type="evidence" value="ECO:0007669"/>
    <property type="project" value="InterPro"/>
</dbReference>
<evidence type="ECO:0000256" key="7">
    <source>
        <dbReference type="ARBA" id="ARBA00022989"/>
    </source>
</evidence>
<evidence type="ECO:0000256" key="10">
    <source>
        <dbReference type="ARBA" id="ARBA00023170"/>
    </source>
</evidence>
<comment type="function">
    <text evidence="1">Putative odorant or sperm cell receptor.</text>
</comment>
<feature type="transmembrane region" description="Helical" evidence="13">
    <location>
        <begin position="275"/>
        <end position="294"/>
    </location>
</feature>
<dbReference type="PROSITE" id="PS50262">
    <property type="entry name" value="G_PROTEIN_RECEP_F1_2"/>
    <property type="match status" value="1"/>
</dbReference>
<dbReference type="KEGG" id="nsu:110574448"/>
<dbReference type="InterPro" id="IPR000725">
    <property type="entry name" value="Olfact_rcpt"/>
</dbReference>
<evidence type="ECO:0000256" key="1">
    <source>
        <dbReference type="ARBA" id="ARBA00003929"/>
    </source>
</evidence>
<accession>A0A2Y9GNA6</accession>
<dbReference type="AlphaFoldDB" id="A0A2Y9GNA6"/>